<dbReference type="AlphaFoldDB" id="A0A1G7G3I8"/>
<evidence type="ECO:0000313" key="4">
    <source>
        <dbReference type="Proteomes" id="UP000198994"/>
    </source>
</evidence>
<dbReference type="InterPro" id="IPR003767">
    <property type="entry name" value="Malate/L-lactate_DH-like"/>
</dbReference>
<dbReference type="Pfam" id="PF02615">
    <property type="entry name" value="Ldh_2"/>
    <property type="match status" value="1"/>
</dbReference>
<dbReference type="PANTHER" id="PTHR11091:SF0">
    <property type="entry name" value="MALATE DEHYDROGENASE"/>
    <property type="match status" value="1"/>
</dbReference>
<dbReference type="InterPro" id="IPR036111">
    <property type="entry name" value="Mal/L-sulfo/L-lacto_DH-like_sf"/>
</dbReference>
<sequence>MPTPDRVMRRDEAEALIRRVLEANRVSARNAASVARALVAAEIDGQRGHGFSRVAAYAAQARSGKVSGAACPVAEPGGTARVDIDARDGFAFPAIDLAIEELAARAPETGVAVAAIRRSHHCGQLGAHVERLAGRGFAALMVANSPRAMAPWGGSAALFGTNPIAFAAPRPGKPPLVIDLSLSRVARGKVMAAAKAGTPIPEGWALDAEGRPTTDPAAALQGTMVPAGDAKGAALALVVEILAATLTGARHSDEAASFFDAEGPPPGVGQLILAFDTSRVPGAGFGPRLETLLDAILAQEGTRLPGESRLQARRALEEGAGLRVPGHLLEEIEALAGA</sequence>
<dbReference type="RefSeq" id="WP_242661721.1">
    <property type="nucleotide sequence ID" value="NZ_FNAV01000008.1"/>
</dbReference>
<organism evidence="3 4">
    <name type="scientific">Salipiger thiooxidans</name>
    <dbReference type="NCBI Taxonomy" id="282683"/>
    <lineage>
        <taxon>Bacteria</taxon>
        <taxon>Pseudomonadati</taxon>
        <taxon>Pseudomonadota</taxon>
        <taxon>Alphaproteobacteria</taxon>
        <taxon>Rhodobacterales</taxon>
        <taxon>Roseobacteraceae</taxon>
        <taxon>Salipiger</taxon>
    </lineage>
</organism>
<dbReference type="EMBL" id="FNAV01000008">
    <property type="protein sequence ID" value="SDE82704.1"/>
    <property type="molecule type" value="Genomic_DNA"/>
</dbReference>
<dbReference type="STRING" id="282683.SAMN04488105_10898"/>
<dbReference type="InterPro" id="IPR043143">
    <property type="entry name" value="Mal/L-sulf/L-lact_DH-like_NADP"/>
</dbReference>
<protein>
    <submittedName>
        <fullName evidence="3">(2R)-3-sulfolactate dehydrogenase (NADP+)</fullName>
    </submittedName>
</protein>
<keyword evidence="4" id="KW-1185">Reference proteome</keyword>
<reference evidence="4" key="1">
    <citation type="submission" date="2016-10" db="EMBL/GenBank/DDBJ databases">
        <authorList>
            <person name="Varghese N."/>
            <person name="Submissions S."/>
        </authorList>
    </citation>
    <scope>NUCLEOTIDE SEQUENCE [LARGE SCALE GENOMIC DNA]</scope>
    <source>
        <strain evidence="4">DSM 10146</strain>
    </source>
</reference>
<dbReference type="InterPro" id="IPR043144">
    <property type="entry name" value="Mal/L-sulf/L-lact_DH-like_ah"/>
</dbReference>
<evidence type="ECO:0000313" key="3">
    <source>
        <dbReference type="EMBL" id="SDE82704.1"/>
    </source>
</evidence>
<dbReference type="Gene3D" id="1.10.1530.10">
    <property type="match status" value="1"/>
</dbReference>
<accession>A0A1G7G3I8</accession>
<keyword evidence="2" id="KW-0560">Oxidoreductase</keyword>
<evidence type="ECO:0000256" key="2">
    <source>
        <dbReference type="ARBA" id="ARBA00023002"/>
    </source>
</evidence>
<dbReference type="PANTHER" id="PTHR11091">
    <property type="entry name" value="OXIDOREDUCTASE-RELATED"/>
    <property type="match status" value="1"/>
</dbReference>
<evidence type="ECO:0000256" key="1">
    <source>
        <dbReference type="ARBA" id="ARBA00006056"/>
    </source>
</evidence>
<dbReference type="SUPFAM" id="SSF89733">
    <property type="entry name" value="L-sulfolactate dehydrogenase-like"/>
    <property type="match status" value="1"/>
</dbReference>
<gene>
    <name evidence="3" type="ORF">SAMN04488105_10898</name>
</gene>
<comment type="similarity">
    <text evidence="1">Belongs to the LDH2/MDH2 oxidoreductase family.</text>
</comment>
<dbReference type="Gene3D" id="3.30.1370.60">
    <property type="entry name" value="Hypothetical oxidoreductase yiak, domain 2"/>
    <property type="match status" value="1"/>
</dbReference>
<proteinExistence type="inferred from homology"/>
<dbReference type="GO" id="GO:0016491">
    <property type="term" value="F:oxidoreductase activity"/>
    <property type="evidence" value="ECO:0007669"/>
    <property type="project" value="UniProtKB-KW"/>
</dbReference>
<name>A0A1G7G3I8_9RHOB</name>
<dbReference type="Proteomes" id="UP000198994">
    <property type="component" value="Unassembled WGS sequence"/>
</dbReference>